<dbReference type="GO" id="GO:0005737">
    <property type="term" value="C:cytoplasm"/>
    <property type="evidence" value="ECO:0000318"/>
    <property type="project" value="GO_Central"/>
</dbReference>
<feature type="domain" description="NADP-dependent oxidoreductase" evidence="3">
    <location>
        <begin position="2"/>
        <end position="118"/>
    </location>
</feature>
<dbReference type="Gene3D" id="3.20.20.100">
    <property type="entry name" value="NADP-dependent oxidoreductase domain"/>
    <property type="match status" value="1"/>
</dbReference>
<dbReference type="GO" id="GO:0016491">
    <property type="term" value="F:oxidoreductase activity"/>
    <property type="evidence" value="ECO:0007669"/>
    <property type="project" value="UniProtKB-KW"/>
</dbReference>
<dbReference type="Pfam" id="PF00248">
    <property type="entry name" value="Aldo_ket_red"/>
    <property type="match status" value="1"/>
</dbReference>
<sequence>MGMSAFYRASKPEPDMIKLIHHAIIAGITLLDTSDIYEPQTNEILIGKTLMGGVREKVDLATKFGVKYDSEAMEVSGDPAYVKYACEASLKRLSVDCIDLYYVHRIDNRVPIEITVSIIFFTQCISVTPVKIGQ</sequence>
<reference evidence="4 5" key="1">
    <citation type="journal article" date="2017" name="Nat. Commun.">
        <title>Genome assembly with in vitro proximity ligation data and whole-genome triplication in lettuce.</title>
        <authorList>
            <person name="Reyes-Chin-Wo S."/>
            <person name="Wang Z."/>
            <person name="Yang X."/>
            <person name="Kozik A."/>
            <person name="Arikit S."/>
            <person name="Song C."/>
            <person name="Xia L."/>
            <person name="Froenicke L."/>
            <person name="Lavelle D.O."/>
            <person name="Truco M.J."/>
            <person name="Xia R."/>
            <person name="Zhu S."/>
            <person name="Xu C."/>
            <person name="Xu H."/>
            <person name="Xu X."/>
            <person name="Cox K."/>
            <person name="Korf I."/>
            <person name="Meyers B.C."/>
            <person name="Michelmore R.W."/>
        </authorList>
    </citation>
    <scope>NUCLEOTIDE SEQUENCE [LARGE SCALE GENOMIC DNA]</scope>
    <source>
        <strain evidence="5">cv. Salinas</strain>
        <tissue evidence="4">Seedlings</tissue>
    </source>
</reference>
<accession>A0A9R1XSP0</accession>
<evidence type="ECO:0000259" key="3">
    <source>
        <dbReference type="Pfam" id="PF00248"/>
    </source>
</evidence>
<gene>
    <name evidence="4" type="ORF">LSAT_V11C200067510</name>
</gene>
<keyword evidence="1" id="KW-0521">NADP</keyword>
<protein>
    <recommendedName>
        <fullName evidence="3">NADP-dependent oxidoreductase domain-containing protein</fullName>
    </recommendedName>
</protein>
<keyword evidence="5" id="KW-1185">Reference proteome</keyword>
<dbReference type="Proteomes" id="UP000235145">
    <property type="component" value="Unassembled WGS sequence"/>
</dbReference>
<evidence type="ECO:0000313" key="4">
    <source>
        <dbReference type="EMBL" id="KAJ0224064.1"/>
    </source>
</evidence>
<name>A0A9R1XSP0_LACSA</name>
<dbReference type="EMBL" id="NBSK02000002">
    <property type="protein sequence ID" value="KAJ0224064.1"/>
    <property type="molecule type" value="Genomic_DNA"/>
</dbReference>
<dbReference type="PANTHER" id="PTHR43625">
    <property type="entry name" value="AFLATOXIN B1 ALDEHYDE REDUCTASE"/>
    <property type="match status" value="1"/>
</dbReference>
<keyword evidence="2" id="KW-0560">Oxidoreductase</keyword>
<evidence type="ECO:0000256" key="2">
    <source>
        <dbReference type="ARBA" id="ARBA00023002"/>
    </source>
</evidence>
<dbReference type="InterPro" id="IPR036812">
    <property type="entry name" value="NAD(P)_OxRdtase_dom_sf"/>
</dbReference>
<evidence type="ECO:0000256" key="1">
    <source>
        <dbReference type="ARBA" id="ARBA00022857"/>
    </source>
</evidence>
<dbReference type="PANTHER" id="PTHR43625:SF90">
    <property type="entry name" value="PERAKINE REDUCTASE"/>
    <property type="match status" value="1"/>
</dbReference>
<dbReference type="InterPro" id="IPR050791">
    <property type="entry name" value="Aldo-Keto_reductase"/>
</dbReference>
<dbReference type="InterPro" id="IPR023210">
    <property type="entry name" value="NADP_OxRdtase_dom"/>
</dbReference>
<comment type="caution">
    <text evidence="4">The sequence shown here is derived from an EMBL/GenBank/DDBJ whole genome shotgun (WGS) entry which is preliminary data.</text>
</comment>
<evidence type="ECO:0000313" key="5">
    <source>
        <dbReference type="Proteomes" id="UP000235145"/>
    </source>
</evidence>
<proteinExistence type="predicted"/>
<dbReference type="SUPFAM" id="SSF51430">
    <property type="entry name" value="NAD(P)-linked oxidoreductase"/>
    <property type="match status" value="1"/>
</dbReference>
<dbReference type="AlphaFoldDB" id="A0A9R1XSP0"/>
<organism evidence="4 5">
    <name type="scientific">Lactuca sativa</name>
    <name type="common">Garden lettuce</name>
    <dbReference type="NCBI Taxonomy" id="4236"/>
    <lineage>
        <taxon>Eukaryota</taxon>
        <taxon>Viridiplantae</taxon>
        <taxon>Streptophyta</taxon>
        <taxon>Embryophyta</taxon>
        <taxon>Tracheophyta</taxon>
        <taxon>Spermatophyta</taxon>
        <taxon>Magnoliopsida</taxon>
        <taxon>eudicotyledons</taxon>
        <taxon>Gunneridae</taxon>
        <taxon>Pentapetalae</taxon>
        <taxon>asterids</taxon>
        <taxon>campanulids</taxon>
        <taxon>Asterales</taxon>
        <taxon>Asteraceae</taxon>
        <taxon>Cichorioideae</taxon>
        <taxon>Cichorieae</taxon>
        <taxon>Lactucinae</taxon>
        <taxon>Lactuca</taxon>
    </lineage>
</organism>